<dbReference type="Proteomes" id="UP001329430">
    <property type="component" value="Chromosome 2"/>
</dbReference>
<feature type="domain" description="PH" evidence="4">
    <location>
        <begin position="51"/>
        <end position="138"/>
    </location>
</feature>
<gene>
    <name evidence="5" type="ORF">RI129_002413</name>
</gene>
<dbReference type="InterPro" id="IPR039680">
    <property type="entry name" value="PLEKHB1/2"/>
</dbReference>
<keyword evidence="6" id="KW-1185">Reference proteome</keyword>
<comment type="subcellular location">
    <subcellularLocation>
        <location evidence="1">Membrane</location>
    </subcellularLocation>
</comment>
<keyword evidence="2" id="KW-0472">Membrane</keyword>
<dbReference type="InterPro" id="IPR011993">
    <property type="entry name" value="PH-like_dom_sf"/>
</dbReference>
<dbReference type="GO" id="GO:0016020">
    <property type="term" value="C:membrane"/>
    <property type="evidence" value="ECO:0007669"/>
    <property type="project" value="UniProtKB-SubCell"/>
</dbReference>
<dbReference type="AlphaFoldDB" id="A0AAN7VLV7"/>
<dbReference type="InterPro" id="IPR001849">
    <property type="entry name" value="PH_domain"/>
</dbReference>
<accession>A0AAN7VLV7</accession>
<evidence type="ECO:0000313" key="6">
    <source>
        <dbReference type="Proteomes" id="UP001329430"/>
    </source>
</evidence>
<dbReference type="Gene3D" id="2.30.29.30">
    <property type="entry name" value="Pleckstrin-homology domain (PH domain)/Phosphotyrosine-binding domain (PTB)"/>
    <property type="match status" value="1"/>
</dbReference>
<comment type="caution">
    <text evidence="5">The sequence shown here is derived from an EMBL/GenBank/DDBJ whole genome shotgun (WGS) entry which is preliminary data.</text>
</comment>
<organism evidence="5 6">
    <name type="scientific">Pyrocoelia pectoralis</name>
    <dbReference type="NCBI Taxonomy" id="417401"/>
    <lineage>
        <taxon>Eukaryota</taxon>
        <taxon>Metazoa</taxon>
        <taxon>Ecdysozoa</taxon>
        <taxon>Arthropoda</taxon>
        <taxon>Hexapoda</taxon>
        <taxon>Insecta</taxon>
        <taxon>Pterygota</taxon>
        <taxon>Neoptera</taxon>
        <taxon>Endopterygota</taxon>
        <taxon>Coleoptera</taxon>
        <taxon>Polyphaga</taxon>
        <taxon>Elateriformia</taxon>
        <taxon>Elateroidea</taxon>
        <taxon>Lampyridae</taxon>
        <taxon>Lampyrinae</taxon>
        <taxon>Pyrocoelia</taxon>
    </lineage>
</organism>
<dbReference type="Pfam" id="PF00169">
    <property type="entry name" value="PH"/>
    <property type="match status" value="1"/>
</dbReference>
<sequence>MFTLCMSRGNSHLQESNHNQTHSKGARSELEGGYSYSSKPDSWTAWQIRGLFCKGWSEEWVVLYEDSTIAFYADKGLSRPRGRVRIREAPDLLAVGEWTRQVPRSPRIPRCRCPHEVHWLMAQSPAEVNDWVTAISNTLPPPPHLPLENKRCSLTPLRDTLPHTHHSQLQSNKSCNNSHECSTTAMSTKKKHDDDHTVLSGVVIDWGHGWGWGQTAWAAQSACTHDSSISSAFYCHSAEDYGVSGYDEVDWSAFGDFCF</sequence>
<feature type="compositionally biased region" description="Polar residues" evidence="3">
    <location>
        <begin position="8"/>
        <end position="23"/>
    </location>
</feature>
<dbReference type="GO" id="GO:0045595">
    <property type="term" value="P:regulation of cell differentiation"/>
    <property type="evidence" value="ECO:0007669"/>
    <property type="project" value="TreeGrafter"/>
</dbReference>
<evidence type="ECO:0000256" key="1">
    <source>
        <dbReference type="ARBA" id="ARBA00004370"/>
    </source>
</evidence>
<evidence type="ECO:0000313" key="5">
    <source>
        <dbReference type="EMBL" id="KAK5647521.1"/>
    </source>
</evidence>
<dbReference type="SUPFAM" id="SSF50729">
    <property type="entry name" value="PH domain-like"/>
    <property type="match status" value="1"/>
</dbReference>
<name>A0AAN7VLV7_9COLE</name>
<evidence type="ECO:0000256" key="3">
    <source>
        <dbReference type="SAM" id="MobiDB-lite"/>
    </source>
</evidence>
<evidence type="ECO:0000256" key="2">
    <source>
        <dbReference type="ARBA" id="ARBA00023136"/>
    </source>
</evidence>
<dbReference type="PANTHER" id="PTHR14309:SF12">
    <property type="entry name" value="PH DOMAIN-CONTAINING PROTEIN"/>
    <property type="match status" value="1"/>
</dbReference>
<evidence type="ECO:0000259" key="4">
    <source>
        <dbReference type="Pfam" id="PF00169"/>
    </source>
</evidence>
<dbReference type="PANTHER" id="PTHR14309">
    <property type="entry name" value="EXPRESSED PROTEIN"/>
    <property type="match status" value="1"/>
</dbReference>
<feature type="region of interest" description="Disordered" evidence="3">
    <location>
        <begin position="1"/>
        <end position="31"/>
    </location>
</feature>
<dbReference type="EMBL" id="JAVRBK010000002">
    <property type="protein sequence ID" value="KAK5647521.1"/>
    <property type="molecule type" value="Genomic_DNA"/>
</dbReference>
<reference evidence="5 6" key="1">
    <citation type="journal article" date="2024" name="Insects">
        <title>An Improved Chromosome-Level Genome Assembly of the Firefly Pyrocoelia pectoralis.</title>
        <authorList>
            <person name="Fu X."/>
            <person name="Meyer-Rochow V.B."/>
            <person name="Ballantyne L."/>
            <person name="Zhu X."/>
        </authorList>
    </citation>
    <scope>NUCLEOTIDE SEQUENCE [LARGE SCALE GENOMIC DNA]</scope>
    <source>
        <strain evidence="5">XCY_ONT2</strain>
    </source>
</reference>
<proteinExistence type="predicted"/>
<protein>
    <recommendedName>
        <fullName evidence="4">PH domain-containing protein</fullName>
    </recommendedName>
</protein>